<evidence type="ECO:0000256" key="6">
    <source>
        <dbReference type="ARBA" id="ARBA00022737"/>
    </source>
</evidence>
<evidence type="ECO:0000256" key="2">
    <source>
        <dbReference type="ARBA" id="ARBA00022527"/>
    </source>
</evidence>
<dbReference type="PROSITE" id="PS50011">
    <property type="entry name" value="PROTEIN_KINASE_DOM"/>
    <property type="match status" value="1"/>
</dbReference>
<feature type="chain" id="PRO_5045834403" description="Cysteine-rich receptor-like protein kinase" evidence="16">
    <location>
        <begin position="28"/>
        <end position="637"/>
    </location>
</feature>
<feature type="transmembrane region" description="Helical" evidence="15">
    <location>
        <begin position="262"/>
        <end position="283"/>
    </location>
</feature>
<evidence type="ECO:0000259" key="17">
    <source>
        <dbReference type="PROSITE" id="PS50011"/>
    </source>
</evidence>
<dbReference type="CDD" id="cd23509">
    <property type="entry name" value="Gnk2-like"/>
    <property type="match status" value="2"/>
</dbReference>
<evidence type="ECO:0000256" key="13">
    <source>
        <dbReference type="ARBA" id="ARBA00023180"/>
    </source>
</evidence>
<comment type="caution">
    <text evidence="19">The sequence shown here is derived from an EMBL/GenBank/DDBJ whole genome shotgun (WGS) entry which is preliminary data.</text>
</comment>
<dbReference type="InterPro" id="IPR001245">
    <property type="entry name" value="Ser-Thr/Tyr_kinase_cat_dom"/>
</dbReference>
<keyword evidence="5 16" id="KW-0732">Signal</keyword>
<dbReference type="Pfam" id="PF07714">
    <property type="entry name" value="PK_Tyr_Ser-Thr"/>
    <property type="match status" value="1"/>
</dbReference>
<evidence type="ECO:0000256" key="9">
    <source>
        <dbReference type="ARBA" id="ARBA00022840"/>
    </source>
</evidence>
<evidence type="ECO:0000256" key="11">
    <source>
        <dbReference type="ARBA" id="ARBA00023136"/>
    </source>
</evidence>
<keyword evidence="7 14" id="KW-0547">Nucleotide-binding</keyword>
<evidence type="ECO:0000256" key="1">
    <source>
        <dbReference type="ARBA" id="ARBA00004167"/>
    </source>
</evidence>
<feature type="binding site" evidence="14">
    <location>
        <position position="352"/>
    </location>
    <ligand>
        <name>ATP</name>
        <dbReference type="ChEBI" id="CHEBI:30616"/>
    </ligand>
</feature>
<dbReference type="InterPro" id="IPR038408">
    <property type="entry name" value="GNK2_sf"/>
</dbReference>
<feature type="signal peptide" evidence="16">
    <location>
        <begin position="1"/>
        <end position="27"/>
    </location>
</feature>
<proteinExistence type="predicted"/>
<evidence type="ECO:0000256" key="5">
    <source>
        <dbReference type="ARBA" id="ARBA00022729"/>
    </source>
</evidence>
<dbReference type="CDD" id="cd14066">
    <property type="entry name" value="STKc_IRAK"/>
    <property type="match status" value="1"/>
</dbReference>
<dbReference type="Gene3D" id="3.30.200.20">
    <property type="entry name" value="Phosphorylase Kinase, domain 1"/>
    <property type="match status" value="1"/>
</dbReference>
<feature type="domain" description="Protein kinase" evidence="17">
    <location>
        <begin position="324"/>
        <end position="611"/>
    </location>
</feature>
<dbReference type="InterPro" id="IPR011009">
    <property type="entry name" value="Kinase-like_dom_sf"/>
</dbReference>
<keyword evidence="2" id="KW-0723">Serine/threonine-protein kinase</keyword>
<dbReference type="InterPro" id="IPR008271">
    <property type="entry name" value="Ser/Thr_kinase_AS"/>
</dbReference>
<evidence type="ECO:0000256" key="14">
    <source>
        <dbReference type="PROSITE-ProRule" id="PRU10141"/>
    </source>
</evidence>
<accession>A0ABQ9KJG2</accession>
<dbReference type="EMBL" id="JARPOI010000018">
    <property type="protein sequence ID" value="KAJ9136294.1"/>
    <property type="molecule type" value="Genomic_DNA"/>
</dbReference>
<evidence type="ECO:0000256" key="7">
    <source>
        <dbReference type="ARBA" id="ARBA00022741"/>
    </source>
</evidence>
<evidence type="ECO:0000256" key="16">
    <source>
        <dbReference type="SAM" id="SignalP"/>
    </source>
</evidence>
<keyword evidence="20" id="KW-1185">Reference proteome</keyword>
<evidence type="ECO:0000256" key="12">
    <source>
        <dbReference type="ARBA" id="ARBA00023170"/>
    </source>
</evidence>
<evidence type="ECO:0000259" key="18">
    <source>
        <dbReference type="PROSITE" id="PS51473"/>
    </source>
</evidence>
<keyword evidence="6" id="KW-0677">Repeat</keyword>
<dbReference type="SMART" id="SM00220">
    <property type="entry name" value="S_TKc"/>
    <property type="match status" value="1"/>
</dbReference>
<dbReference type="Proteomes" id="UP001174677">
    <property type="component" value="Chromosome 18"/>
</dbReference>
<evidence type="ECO:0000313" key="19">
    <source>
        <dbReference type="EMBL" id="KAJ9136294.1"/>
    </source>
</evidence>
<keyword evidence="3" id="KW-0808">Transferase</keyword>
<keyword evidence="10 15" id="KW-1133">Transmembrane helix</keyword>
<evidence type="ECO:0000256" key="10">
    <source>
        <dbReference type="ARBA" id="ARBA00022989"/>
    </source>
</evidence>
<dbReference type="SUPFAM" id="SSF56112">
    <property type="entry name" value="Protein kinase-like (PK-like)"/>
    <property type="match status" value="1"/>
</dbReference>
<keyword evidence="8" id="KW-0418">Kinase</keyword>
<keyword evidence="13" id="KW-0325">Glycoprotein</keyword>
<organism evidence="19 20">
    <name type="scientific">Hevea brasiliensis</name>
    <name type="common">Para rubber tree</name>
    <name type="synonym">Siphonia brasiliensis</name>
    <dbReference type="NCBI Taxonomy" id="3981"/>
    <lineage>
        <taxon>Eukaryota</taxon>
        <taxon>Viridiplantae</taxon>
        <taxon>Streptophyta</taxon>
        <taxon>Embryophyta</taxon>
        <taxon>Tracheophyta</taxon>
        <taxon>Spermatophyta</taxon>
        <taxon>Magnoliopsida</taxon>
        <taxon>eudicotyledons</taxon>
        <taxon>Gunneridae</taxon>
        <taxon>Pentapetalae</taxon>
        <taxon>rosids</taxon>
        <taxon>fabids</taxon>
        <taxon>Malpighiales</taxon>
        <taxon>Euphorbiaceae</taxon>
        <taxon>Crotonoideae</taxon>
        <taxon>Micrandreae</taxon>
        <taxon>Hevea</taxon>
    </lineage>
</organism>
<dbReference type="PANTHER" id="PTHR27002:SF814">
    <property type="entry name" value="CYSTEINE-RICH RECEPTOR-LIKE PROTEIN KINASE 10"/>
    <property type="match status" value="1"/>
</dbReference>
<comment type="subcellular location">
    <subcellularLocation>
        <location evidence="1">Membrane</location>
        <topology evidence="1">Single-pass membrane protein</topology>
    </subcellularLocation>
</comment>
<name>A0ABQ9KJG2_HEVBR</name>
<evidence type="ECO:0000256" key="4">
    <source>
        <dbReference type="ARBA" id="ARBA00022692"/>
    </source>
</evidence>
<dbReference type="InterPro" id="IPR017441">
    <property type="entry name" value="Protein_kinase_ATP_BS"/>
</dbReference>
<dbReference type="InterPro" id="IPR000719">
    <property type="entry name" value="Prot_kinase_dom"/>
</dbReference>
<dbReference type="PANTHER" id="PTHR27002">
    <property type="entry name" value="RECEPTOR-LIKE SERINE/THREONINE-PROTEIN KINASE SD1-8"/>
    <property type="match status" value="1"/>
</dbReference>
<gene>
    <name evidence="19" type="ORF">P3X46_033386</name>
</gene>
<protein>
    <recommendedName>
        <fullName evidence="21">Cysteine-rich receptor-like protein kinase</fullName>
    </recommendedName>
</protein>
<dbReference type="Gene3D" id="1.10.510.10">
    <property type="entry name" value="Transferase(Phosphotransferase) domain 1"/>
    <property type="match status" value="1"/>
</dbReference>
<feature type="domain" description="Gnk2-homologous" evidence="18">
    <location>
        <begin position="29"/>
        <end position="135"/>
    </location>
</feature>
<sequence>MEAFITMSRSLSVFFVILGILSHGTEAVLTPSKHNCSNTTFTPNSTYHINLDSVLSSLRSKSNATRENGFYNSSAGNTSGAKVYGSFLCRGDLSPQECQECVDTVTEIITQICPGKKEAIIWYDQCMIRYSNKSFFSIMEYEPFLHEANGENNKEPNGFMDVLNKTMNNMVSKVVRRYRKSSVAKYATTDAKFQGNPIYRFAQCTPDISADDCRKCLYKAILSLGNHCWGKIGCRILMPNCFVRYEKYPFYTSSPKDKWRQIVAIVTSTVISALVSLSIYLFFKMSKKVKKDAINEKTACSELSTMDYSSNFSLSIIEAATNNFSDGNKLGEGGFGAVYRGKLEGGKEIAVKRLSRTSGQGHQEFMNEVTLIAKLQHRNLVRLLGYCLEQNEKLLVYEYMPNKSLDVFLFDTSTSVQLNYKRRLTIINGVARGLLYLHEDSRFKIIHRDLKASNILLDYEMNPKISDFGMAMIFFGNESKELTDRIVGTYGYLAPEYATEGLFSVKSDVYSFGVLLLEIISGKRNDRFYFSEKGESLPTFAWKMWSKGQGMELIDSLLAKSNVAAPEVLKYIHIGLLCVQDDPAQRPTMSSVVVMLGSEIATFPQPTKPVFVAGSASSSHPKFCSDNAVTLSNISPR</sequence>
<dbReference type="PROSITE" id="PS00107">
    <property type="entry name" value="PROTEIN_KINASE_ATP"/>
    <property type="match status" value="1"/>
</dbReference>
<keyword evidence="9 14" id="KW-0067">ATP-binding</keyword>
<evidence type="ECO:0000256" key="8">
    <source>
        <dbReference type="ARBA" id="ARBA00022777"/>
    </source>
</evidence>
<dbReference type="InterPro" id="IPR002902">
    <property type="entry name" value="GNK2"/>
</dbReference>
<evidence type="ECO:0000313" key="20">
    <source>
        <dbReference type="Proteomes" id="UP001174677"/>
    </source>
</evidence>
<dbReference type="Gene3D" id="3.30.430.20">
    <property type="entry name" value="Gnk2 domain, C-X8-C-X2-C motif"/>
    <property type="match status" value="2"/>
</dbReference>
<dbReference type="Pfam" id="PF01657">
    <property type="entry name" value="Stress-antifung"/>
    <property type="match status" value="2"/>
</dbReference>
<keyword evidence="11 15" id="KW-0472">Membrane</keyword>
<keyword evidence="4 15" id="KW-0812">Transmembrane</keyword>
<dbReference type="PROSITE" id="PS51473">
    <property type="entry name" value="GNK2"/>
    <property type="match status" value="2"/>
</dbReference>
<feature type="domain" description="Gnk2-homologous" evidence="18">
    <location>
        <begin position="141"/>
        <end position="250"/>
    </location>
</feature>
<evidence type="ECO:0000256" key="15">
    <source>
        <dbReference type="SAM" id="Phobius"/>
    </source>
</evidence>
<dbReference type="PROSITE" id="PS00108">
    <property type="entry name" value="PROTEIN_KINASE_ST"/>
    <property type="match status" value="1"/>
</dbReference>
<evidence type="ECO:0008006" key="21">
    <source>
        <dbReference type="Google" id="ProtNLM"/>
    </source>
</evidence>
<evidence type="ECO:0000256" key="3">
    <source>
        <dbReference type="ARBA" id="ARBA00022679"/>
    </source>
</evidence>
<reference evidence="19 20" key="1">
    <citation type="journal article" date="2023" name="Plant Biotechnol. J.">
        <title>Chromosome-level wild Hevea brasiliensis genome provides new tools for genomic-assisted breeding and valuable loci to elevate rubber yield.</title>
        <authorList>
            <person name="Cheng H."/>
            <person name="Song X."/>
            <person name="Hu Y."/>
            <person name="Wu T."/>
            <person name="Yang Q."/>
            <person name="An Z."/>
            <person name="Feng S."/>
            <person name="Deng Z."/>
            <person name="Wu W."/>
            <person name="Zeng X."/>
            <person name="Tu M."/>
            <person name="Wang X."/>
            <person name="Huang H."/>
        </authorList>
    </citation>
    <scope>NUCLEOTIDE SEQUENCE [LARGE SCALE GENOMIC DNA]</scope>
    <source>
        <strain evidence="19">MT/VB/25A 57/8</strain>
    </source>
</reference>
<keyword evidence="12" id="KW-0675">Receptor</keyword>